<keyword evidence="5" id="KW-1185">Reference proteome</keyword>
<proteinExistence type="inferred from homology"/>
<dbReference type="EMBL" id="BIMX01000005">
    <property type="protein sequence ID" value="GCE98616.1"/>
    <property type="molecule type" value="Genomic_DNA"/>
</dbReference>
<dbReference type="InterPro" id="IPR000073">
    <property type="entry name" value="AB_hydrolase_1"/>
</dbReference>
<protein>
    <recommendedName>
        <fullName evidence="3">AB hydrolase-1 domain-containing protein</fullName>
    </recommendedName>
</protein>
<name>A0A4C2E5M5_9SACH</name>
<dbReference type="PANTHER" id="PTHR46118">
    <property type="entry name" value="PROTEIN ABHD11"/>
    <property type="match status" value="1"/>
</dbReference>
<accession>A0A4C2E5M5</accession>
<organism evidence="4 5">
    <name type="scientific">Zygosaccharomyces mellis</name>
    <dbReference type="NCBI Taxonomy" id="42258"/>
    <lineage>
        <taxon>Eukaryota</taxon>
        <taxon>Fungi</taxon>
        <taxon>Dikarya</taxon>
        <taxon>Ascomycota</taxon>
        <taxon>Saccharomycotina</taxon>
        <taxon>Saccharomycetes</taxon>
        <taxon>Saccharomycetales</taxon>
        <taxon>Saccharomycetaceae</taxon>
        <taxon>Zygosaccharomyces</taxon>
    </lineage>
</organism>
<comment type="similarity">
    <text evidence="1">Belongs to the AB hydrolase superfamily.</text>
</comment>
<keyword evidence="2" id="KW-0378">Hydrolase</keyword>
<dbReference type="OrthoDB" id="8119704at2759"/>
<dbReference type="Pfam" id="PF00561">
    <property type="entry name" value="Abhydrolase_1"/>
    <property type="match status" value="1"/>
</dbReference>
<dbReference type="InterPro" id="IPR029058">
    <property type="entry name" value="AB_hydrolase_fold"/>
</dbReference>
<evidence type="ECO:0000259" key="3">
    <source>
        <dbReference type="Pfam" id="PF00561"/>
    </source>
</evidence>
<evidence type="ECO:0000313" key="5">
    <source>
        <dbReference type="Proteomes" id="UP000301737"/>
    </source>
</evidence>
<sequence>MKRFLHQGKIPFKQIVELAFRHTPPPSNAVTNTVNPKPAIINIHGILGSKRYFRSLNEPLARALNTDVYTVDLRNHGDSPLALPFNYLTFTKDVIHFIKKHIGDKRPVKLMGFSLGGKVSLLTTLCPQVNAIKSISIDAPPYETQYVDPIIEQNFGLIKKIVNREIRIKKGSKGWKKQVLELFRNLPANIGNKGDPALYFAGGFFEVKANNSPPTADKKDPFLDHSLPLEEFPNLIPEILTWPDLSDHGSLEGLFKLSTDSPALFLKGLQSGSILEDYGLLKKHFPNAVVKEFDASHNIMIEKPKEFFDCVVEFLKDD</sequence>
<dbReference type="GO" id="GO:0052689">
    <property type="term" value="F:carboxylic ester hydrolase activity"/>
    <property type="evidence" value="ECO:0007669"/>
    <property type="project" value="TreeGrafter"/>
</dbReference>
<dbReference type="PANTHER" id="PTHR46118:SF4">
    <property type="entry name" value="PROTEIN ABHD11"/>
    <property type="match status" value="1"/>
</dbReference>
<dbReference type="Proteomes" id="UP000301737">
    <property type="component" value="Unassembled WGS sequence"/>
</dbReference>
<dbReference type="Gene3D" id="3.40.50.1820">
    <property type="entry name" value="alpha/beta hydrolase"/>
    <property type="match status" value="1"/>
</dbReference>
<gene>
    <name evidence="4" type="ORF">ZYGM_004638</name>
</gene>
<feature type="domain" description="AB hydrolase-1" evidence="3">
    <location>
        <begin position="38"/>
        <end position="304"/>
    </location>
</feature>
<dbReference type="GO" id="GO:0005739">
    <property type="term" value="C:mitochondrion"/>
    <property type="evidence" value="ECO:0007669"/>
    <property type="project" value="TreeGrafter"/>
</dbReference>
<dbReference type="SUPFAM" id="SSF53474">
    <property type="entry name" value="alpha/beta-Hydrolases"/>
    <property type="match status" value="1"/>
</dbReference>
<evidence type="ECO:0000313" key="4">
    <source>
        <dbReference type="EMBL" id="GCE98616.1"/>
    </source>
</evidence>
<dbReference type="AlphaFoldDB" id="A0A4C2E5M5"/>
<reference evidence="4 5" key="1">
    <citation type="submission" date="2019-01" db="EMBL/GenBank/DDBJ databases">
        <title>Draft Genome Sequencing of Zygosaccharomyces mellis Ca-7.</title>
        <authorList>
            <person name="Shiwa Y."/>
            <person name="Kanesaki Y."/>
            <person name="Ishige T."/>
            <person name="Mura K."/>
            <person name="Hori T."/>
            <person name="Tamura T."/>
        </authorList>
    </citation>
    <scope>NUCLEOTIDE SEQUENCE [LARGE SCALE GENOMIC DNA]</scope>
    <source>
        <strain evidence="4 5">Ca-7</strain>
    </source>
</reference>
<evidence type="ECO:0000256" key="1">
    <source>
        <dbReference type="ARBA" id="ARBA00008645"/>
    </source>
</evidence>
<evidence type="ECO:0000256" key="2">
    <source>
        <dbReference type="ARBA" id="ARBA00022801"/>
    </source>
</evidence>
<comment type="caution">
    <text evidence="4">The sequence shown here is derived from an EMBL/GenBank/DDBJ whole genome shotgun (WGS) entry which is preliminary data.</text>
</comment>